<sequence>MTEGVTRNGLVIANYEQIVEKISTRMKRQWGEAFDTSPENPDGEMIRMIAESIDELNQKVEYAYHGYNPSVMVDEGLDNIVRLNGIRRVRNEPTKVSVLFTATESVGYTIEAGTIVATDDDYEFLTVADVVVPGEVIAEAAKLGALVIQPGEVTEIKSSGIPDDITVTNVEAGVTGIIRETNSQLRARRERSVIRSGVSTAEAIYAALADLNLSFVAVLENDTAEERGGIAPYHILVVAEGSTPRLIAERIKANKPGGTPTQGAIKVTLNDSEGYPHDIFFARPVQRPIHVRVRVSRPSNVALNGLAKMQQAAVDHINNIQIAHPVEWARMFAPVTAAAPDIVVKTLEISADGVNWGVVDVPVGITEKAFASLSTVLVEEE</sequence>
<gene>
    <name evidence="2" type="ORF">SppYZU05_03</name>
</gene>
<evidence type="ECO:0000313" key="3">
    <source>
        <dbReference type="Proteomes" id="UP000221216"/>
    </source>
</evidence>
<keyword evidence="3" id="KW-1185">Reference proteome</keyword>
<dbReference type="Proteomes" id="UP000221216">
    <property type="component" value="Segment"/>
</dbReference>
<protein>
    <recommendedName>
        <fullName evidence="1">Baseplate protein J-like barrel domain-containing protein</fullName>
    </recommendedName>
</protein>
<evidence type="ECO:0000313" key="2">
    <source>
        <dbReference type="EMBL" id="ARM70529.1"/>
    </source>
</evidence>
<evidence type="ECO:0000259" key="1">
    <source>
        <dbReference type="Pfam" id="PF04865"/>
    </source>
</evidence>
<dbReference type="Pfam" id="PF04865">
    <property type="entry name" value="Baseplate_J"/>
    <property type="match status" value="1"/>
</dbReference>
<accession>A0A1W6JTD3</accession>
<organism evidence="2 3">
    <name type="scientific">Shewanella phage SppYZU05</name>
    <dbReference type="NCBI Taxonomy" id="1970795"/>
    <lineage>
        <taxon>Viruses</taxon>
        <taxon>Duplodnaviria</taxon>
        <taxon>Heunggongvirae</taxon>
        <taxon>Uroviricota</taxon>
        <taxon>Caudoviricetes</taxon>
        <taxon>Chaseviridae</taxon>
        <taxon>Nefertitivirinae</taxon>
        <taxon>Yushanvirus</taxon>
        <taxon>Yushanvirus SppYZU05</taxon>
    </lineage>
</organism>
<name>A0A1W6JTD3_9CAUD</name>
<dbReference type="EMBL" id="KY709296">
    <property type="protein sequence ID" value="ARM70529.1"/>
    <property type="molecule type" value="Genomic_DNA"/>
</dbReference>
<proteinExistence type="predicted"/>
<feature type="domain" description="Baseplate protein J-like barrel" evidence="1">
    <location>
        <begin position="98"/>
        <end position="176"/>
    </location>
</feature>
<reference evidence="2 3" key="1">
    <citation type="submission" date="2017-03" db="EMBL/GenBank/DDBJ databases">
        <title>Isolation of lytic bacteriophages infecting Shewanella putrefaciens and Shewanella baltica for biocontrol of fish and shrimp spoilage during chilled storage.</title>
        <authorList>
            <person name="Yang Z."/>
            <person name="Tao X."/>
            <person name="Gao L."/>
            <person name="Rao S."/>
        </authorList>
    </citation>
    <scope>NUCLEOTIDE SEQUENCE [LARGE SCALE GENOMIC DNA]</scope>
</reference>
<dbReference type="InterPro" id="IPR006949">
    <property type="entry name" value="Barrel_Baseplate_J-like"/>
</dbReference>